<evidence type="ECO:0000256" key="2">
    <source>
        <dbReference type="ARBA" id="ARBA00022692"/>
    </source>
</evidence>
<evidence type="ECO:0000256" key="3">
    <source>
        <dbReference type="ARBA" id="ARBA00022989"/>
    </source>
</evidence>
<feature type="transmembrane region" description="Helical" evidence="5">
    <location>
        <begin position="449"/>
        <end position="469"/>
    </location>
</feature>
<dbReference type="EMBL" id="FQXZ01000019">
    <property type="protein sequence ID" value="SHI17083.1"/>
    <property type="molecule type" value="Genomic_DNA"/>
</dbReference>
<keyword evidence="4 5" id="KW-0472">Membrane</keyword>
<feature type="transmembrane region" description="Helical" evidence="5">
    <location>
        <begin position="605"/>
        <end position="629"/>
    </location>
</feature>
<feature type="transmembrane region" description="Helical" evidence="5">
    <location>
        <begin position="674"/>
        <end position="695"/>
    </location>
</feature>
<dbReference type="AlphaFoldDB" id="A0A1M5YZP2"/>
<dbReference type="InterPro" id="IPR000515">
    <property type="entry name" value="MetI-like"/>
</dbReference>
<dbReference type="InterPro" id="IPR035906">
    <property type="entry name" value="MetI-like_sf"/>
</dbReference>
<dbReference type="GO" id="GO:0005886">
    <property type="term" value="C:plasma membrane"/>
    <property type="evidence" value="ECO:0007669"/>
    <property type="project" value="UniProtKB-SubCell"/>
</dbReference>
<evidence type="ECO:0000313" key="8">
    <source>
        <dbReference type="Proteomes" id="UP000184608"/>
    </source>
</evidence>
<reference evidence="7 8" key="1">
    <citation type="submission" date="2016-11" db="EMBL/GenBank/DDBJ databases">
        <authorList>
            <person name="Jaros S."/>
            <person name="Januszkiewicz K."/>
            <person name="Wedrychowicz H."/>
        </authorList>
    </citation>
    <scope>NUCLEOTIDE SEQUENCE [LARGE SCALE GENOMIC DNA]</scope>
    <source>
        <strain evidence="7 8">CECT 7868</strain>
    </source>
</reference>
<dbReference type="SUPFAM" id="SSF161098">
    <property type="entry name" value="MetI-like"/>
    <property type="match status" value="2"/>
</dbReference>
<feature type="transmembrane region" description="Helical" evidence="5">
    <location>
        <begin position="475"/>
        <end position="500"/>
    </location>
</feature>
<accession>A0A1M5YZP2</accession>
<evidence type="ECO:0000256" key="4">
    <source>
        <dbReference type="ARBA" id="ARBA00023136"/>
    </source>
</evidence>
<feature type="transmembrane region" description="Helical" evidence="5">
    <location>
        <begin position="560"/>
        <end position="584"/>
    </location>
</feature>
<dbReference type="PANTHER" id="PTHR42727:SF1">
    <property type="entry name" value="PHOSPHATE TRANSPORT SYSTEM PERMEASE"/>
    <property type="match status" value="1"/>
</dbReference>
<dbReference type="PROSITE" id="PS50928">
    <property type="entry name" value="ABC_TM1"/>
    <property type="match status" value="1"/>
</dbReference>
<evidence type="ECO:0000256" key="1">
    <source>
        <dbReference type="ARBA" id="ARBA00004651"/>
    </source>
</evidence>
<feature type="transmembrane region" description="Helical" evidence="5">
    <location>
        <begin position="512"/>
        <end position="540"/>
    </location>
</feature>
<evidence type="ECO:0000313" key="7">
    <source>
        <dbReference type="EMBL" id="SHI17083.1"/>
    </source>
</evidence>
<organism evidence="7 8">
    <name type="scientific">Vibrio aerogenes CECT 7868</name>
    <dbReference type="NCBI Taxonomy" id="1216006"/>
    <lineage>
        <taxon>Bacteria</taxon>
        <taxon>Pseudomonadati</taxon>
        <taxon>Pseudomonadota</taxon>
        <taxon>Gammaproteobacteria</taxon>
        <taxon>Vibrionales</taxon>
        <taxon>Vibrionaceae</taxon>
        <taxon>Vibrio</taxon>
    </lineage>
</organism>
<evidence type="ECO:0000256" key="5">
    <source>
        <dbReference type="SAM" id="Phobius"/>
    </source>
</evidence>
<comment type="subcellular location">
    <subcellularLocation>
        <location evidence="1">Cell membrane</location>
        <topology evidence="1">Multi-pass membrane protein</topology>
    </subcellularLocation>
</comment>
<dbReference type="STRING" id="1216006.VA7868_02096"/>
<keyword evidence="3 5" id="KW-1133">Transmembrane helix</keyword>
<gene>
    <name evidence="7" type="primary">pstC_1</name>
    <name evidence="7" type="ORF">VA7868_02096</name>
</gene>
<sequence length="709" mass="79888">MRYAITAGGGSVFGALILIFFYLAWVGLPLFSAAQIKVDPEHINLSRVSHPVFMSVDKHGQHVFTLGSLGEMSFVSRTSSPPDRVFRQADFVPQLFAASSSKEWFAMLGNHQQLIIGKPKFAYQYDAGGEHFTPGIEMLDISPAFLNMIPDQVRKFSFSADDHQVVAGFLNQAGELSILRYHLSDPEHVSLSRFHHLEAVDEMMMSPDGHTVYLREASALIVIKYRPDGYQVREVVDLSEGDPSRQVRQSVLLAGGESLMVLHSQGMISQWFDVVSHDERHLTHIRNFTVGKKTQYLLPDSFHKGFFIFDTDGRVRNYYAATKKRVFSGKLYAQVPELAAFSGNEKHLVTYSQGKIQFATVDLKYPEISFSALWQKIWYENYPEPDYVWQSTSVSDVFEPKFSLVPIVFGTVKAAFYAMLLAVPVAVLAAIYTAYFMSPGMRRKVKPSIELMEALPTVIIGFLAGLWLAPIVERHLVSVLMMVVFLPLIALLFGVFWFFFPEKWRRNMDKGWHAVLLIPILMIGAGLIYYFSFYLEAWFFQGDVRYFLVQYGIDFDQRNALVVGLAMGFAVIPTIFTIAEDAVFSVPKHLSDGSSALGATRWQTLTHVVLLTASPGIFSAIMIGIGRAVGETMIVLMATGNTPIKDWNIFEGMRTLAATIAVELPESEVGSSQYRLLFLAALILFVFTFFVNSLAEWVRLRLREKYRAL</sequence>
<keyword evidence="8" id="KW-1185">Reference proteome</keyword>
<dbReference type="SUPFAM" id="SSF69322">
    <property type="entry name" value="Tricorn protease domain 2"/>
    <property type="match status" value="1"/>
</dbReference>
<dbReference type="Proteomes" id="UP000184608">
    <property type="component" value="Unassembled WGS sequence"/>
</dbReference>
<proteinExistence type="predicted"/>
<feature type="domain" description="ABC transmembrane type-1" evidence="6">
    <location>
        <begin position="408"/>
        <end position="695"/>
    </location>
</feature>
<feature type="transmembrane region" description="Helical" evidence="5">
    <location>
        <begin position="414"/>
        <end position="437"/>
    </location>
</feature>
<dbReference type="PANTHER" id="PTHR42727">
    <property type="entry name" value="PHOSPHATE TRANSPORT SYSTEM PERMEASE PROTEIN"/>
    <property type="match status" value="1"/>
</dbReference>
<feature type="transmembrane region" description="Helical" evidence="5">
    <location>
        <begin position="12"/>
        <end position="31"/>
    </location>
</feature>
<protein>
    <submittedName>
        <fullName evidence="7">Phosphate transport system permease protein PstC</fullName>
    </submittedName>
</protein>
<name>A0A1M5YZP2_9VIBR</name>
<dbReference type="CDD" id="cd06261">
    <property type="entry name" value="TM_PBP2"/>
    <property type="match status" value="1"/>
</dbReference>
<evidence type="ECO:0000259" key="6">
    <source>
        <dbReference type="PROSITE" id="PS50928"/>
    </source>
</evidence>
<dbReference type="GO" id="GO:0055085">
    <property type="term" value="P:transmembrane transport"/>
    <property type="evidence" value="ECO:0007669"/>
    <property type="project" value="InterPro"/>
</dbReference>
<keyword evidence="2 5" id="KW-0812">Transmembrane</keyword>
<dbReference type="Gene3D" id="1.10.3720.10">
    <property type="entry name" value="MetI-like"/>
    <property type="match status" value="1"/>
</dbReference>